<reference evidence="4" key="1">
    <citation type="submission" date="2021-01" db="EMBL/GenBank/DDBJ databases">
        <title>Genome sequence of strain Noviherbaspirillum sp. DKR-6.</title>
        <authorList>
            <person name="Chaudhary D.K."/>
        </authorList>
    </citation>
    <scope>NUCLEOTIDE SEQUENCE</scope>
    <source>
        <strain evidence="4">DKR-6</strain>
    </source>
</reference>
<organism evidence="4 5">
    <name type="scientific">Noviherbaspirillum pedocola</name>
    <dbReference type="NCBI Taxonomy" id="2801341"/>
    <lineage>
        <taxon>Bacteria</taxon>
        <taxon>Pseudomonadati</taxon>
        <taxon>Pseudomonadota</taxon>
        <taxon>Betaproteobacteria</taxon>
        <taxon>Burkholderiales</taxon>
        <taxon>Oxalobacteraceae</taxon>
        <taxon>Noviherbaspirillum</taxon>
    </lineage>
</organism>
<dbReference type="HAMAP" id="MF_01385">
    <property type="entry name" value="UreF"/>
    <property type="match status" value="1"/>
</dbReference>
<sequence length="228" mass="24445">MKLAAAPLLHLLQLASPSLPIGAYSYSQGLEAALEAGIVSDEASARAWIADQLAHIVARFEAPVFHRLLQAFAARDAASIAHWNERFLAARDTAELRAETLQMGYSLSRLVLDLKLGDDALAALLPPVTETPLPTALAFAAVALEVPHEAALLGMLFSWTENAALVCVKSVPLGQVAGQRLLLSLRAEIEAAAALALSLEDDALCNWAPGLSLLSMRHETQYSRLYRS</sequence>
<dbReference type="Gene3D" id="1.10.4190.10">
    <property type="entry name" value="Urease accessory protein UreF"/>
    <property type="match status" value="1"/>
</dbReference>
<protein>
    <recommendedName>
        <fullName evidence="3">Urease accessory protein UreF</fullName>
    </recommendedName>
</protein>
<gene>
    <name evidence="3" type="primary">ureF</name>
    <name evidence="4" type="ORF">JJB74_13215</name>
</gene>
<dbReference type="PANTHER" id="PTHR33620:SF1">
    <property type="entry name" value="UREASE ACCESSORY PROTEIN F"/>
    <property type="match status" value="1"/>
</dbReference>
<comment type="function">
    <text evidence="3">Required for maturation of urease via the functional incorporation of the urease nickel metallocenter.</text>
</comment>
<dbReference type="GO" id="GO:0016151">
    <property type="term" value="F:nickel cation binding"/>
    <property type="evidence" value="ECO:0007669"/>
    <property type="project" value="UniProtKB-UniRule"/>
</dbReference>
<dbReference type="Pfam" id="PF01730">
    <property type="entry name" value="UreF"/>
    <property type="match status" value="1"/>
</dbReference>
<comment type="subcellular location">
    <subcellularLocation>
        <location evidence="3">Cytoplasm</location>
    </subcellularLocation>
</comment>
<evidence type="ECO:0000256" key="3">
    <source>
        <dbReference type="HAMAP-Rule" id="MF_01385"/>
    </source>
</evidence>
<accession>A0A934SUU0</accession>
<dbReference type="PIRSF" id="PIRSF009467">
    <property type="entry name" value="Ureas_acces_UreF"/>
    <property type="match status" value="1"/>
</dbReference>
<dbReference type="AlphaFoldDB" id="A0A934SUU0"/>
<dbReference type="GO" id="GO:0005737">
    <property type="term" value="C:cytoplasm"/>
    <property type="evidence" value="ECO:0007669"/>
    <property type="project" value="UniProtKB-SubCell"/>
</dbReference>
<dbReference type="EMBL" id="JAEPBG010000005">
    <property type="protein sequence ID" value="MBK4735576.1"/>
    <property type="molecule type" value="Genomic_DNA"/>
</dbReference>
<evidence type="ECO:0000313" key="5">
    <source>
        <dbReference type="Proteomes" id="UP000622890"/>
    </source>
</evidence>
<dbReference type="InterPro" id="IPR002639">
    <property type="entry name" value="UreF"/>
</dbReference>
<dbReference type="PANTHER" id="PTHR33620">
    <property type="entry name" value="UREASE ACCESSORY PROTEIN F"/>
    <property type="match status" value="1"/>
</dbReference>
<dbReference type="RefSeq" id="WP_200592361.1">
    <property type="nucleotide sequence ID" value="NZ_JAEPBG010000005.1"/>
</dbReference>
<comment type="similarity">
    <text evidence="3">Belongs to the UreF family.</text>
</comment>
<comment type="subunit">
    <text evidence="3">UreD, UreF and UreG form a complex that acts as a GTP-hydrolysis-dependent molecular chaperone, activating the urease apoprotein by helping to assemble the nickel containing metallocenter of UreC. The UreE protein probably delivers the nickel.</text>
</comment>
<keyword evidence="1 3" id="KW-0996">Nickel insertion</keyword>
<keyword evidence="2 3" id="KW-0143">Chaperone</keyword>
<name>A0A934SUU0_9BURK</name>
<dbReference type="Proteomes" id="UP000622890">
    <property type="component" value="Unassembled WGS sequence"/>
</dbReference>
<keyword evidence="3" id="KW-0963">Cytoplasm</keyword>
<keyword evidence="5" id="KW-1185">Reference proteome</keyword>
<proteinExistence type="inferred from homology"/>
<dbReference type="InterPro" id="IPR038277">
    <property type="entry name" value="UreF_sf"/>
</dbReference>
<comment type="caution">
    <text evidence="4">The sequence shown here is derived from an EMBL/GenBank/DDBJ whole genome shotgun (WGS) entry which is preliminary data.</text>
</comment>
<evidence type="ECO:0000256" key="1">
    <source>
        <dbReference type="ARBA" id="ARBA00022988"/>
    </source>
</evidence>
<evidence type="ECO:0000313" key="4">
    <source>
        <dbReference type="EMBL" id="MBK4735576.1"/>
    </source>
</evidence>
<evidence type="ECO:0000256" key="2">
    <source>
        <dbReference type="ARBA" id="ARBA00023186"/>
    </source>
</evidence>